<reference evidence="2" key="1">
    <citation type="journal article" date="2011" name="PLoS Biol.">
        <title>Gene gain and loss during evolution of obligate parasitism in the white rust pathogen of Arabidopsis thaliana.</title>
        <authorList>
            <person name="Kemen E."/>
            <person name="Gardiner A."/>
            <person name="Schultz-Larsen T."/>
            <person name="Kemen A.C."/>
            <person name="Balmuth A.L."/>
            <person name="Robert-Seilaniantz A."/>
            <person name="Bailey K."/>
            <person name="Holub E."/>
            <person name="Studholme D.J."/>
            <person name="Maclean D."/>
            <person name="Jones J.D."/>
        </authorList>
    </citation>
    <scope>NUCLEOTIDE SEQUENCE</scope>
</reference>
<protein>
    <submittedName>
        <fullName evidence="2">AlNc14C78G5182 protein</fullName>
    </submittedName>
</protein>
<accession>F0WEY4</accession>
<evidence type="ECO:0000313" key="2">
    <source>
        <dbReference type="EMBL" id="CCA19766.1"/>
    </source>
</evidence>
<dbReference type="HOGENOM" id="CLU_607512_0_0_1"/>
<gene>
    <name evidence="2" type="primary">AlNc14C78G5182</name>
    <name evidence="2" type="ORF">ALNC14_059090</name>
</gene>
<feature type="region of interest" description="Disordered" evidence="1">
    <location>
        <begin position="47"/>
        <end position="74"/>
    </location>
</feature>
<name>F0WEY4_9STRA</name>
<feature type="compositionally biased region" description="Polar residues" evidence="1">
    <location>
        <begin position="178"/>
        <end position="191"/>
    </location>
</feature>
<feature type="region of interest" description="Disordered" evidence="1">
    <location>
        <begin position="176"/>
        <end position="238"/>
    </location>
</feature>
<dbReference type="AlphaFoldDB" id="F0WEY4"/>
<sequence length="451" mass="49899">MHGSLSINESDLDVPIGVKENKVVNAKSDRRVNETFLKLQASLNASWKPNNPAQRAPKSQTITVQKPTSDSTPEELEELAGMTAVERLRYRRKKLKEQSNARLEADTFLAEVNENMQKKHPTSDRIVKVTLQPSPSEATNAEGGMESALHIKKASMSQIINRAHSDARILKAERVTKESSGSVVRGNTTQSIKRESKVLSQASDRIAGRRDADSGSSVATQKHKTMKEPSTLDKSLHSKASVSLTKVVTAQKKEEIDGKPKKREQEINAINIPQHINVNNTFPVQPTIISQPSVPYPLNELPMWNAYPPPPPIYHPYGMYPVIPIAAFPMPISWPSSTSAYQSFPSVKRDRYNSCHGVGLHLVQPNGLCAHCDRLQAEQLVAREKLRQRCTRCSGWGLGLLHSNGKCGHCNRAGYDLVSKQSPKAPLLRAQRQDFSDSSSDWDSFSSGSDT</sequence>
<feature type="compositionally biased region" description="Basic and acidic residues" evidence="1">
    <location>
        <begin position="226"/>
        <end position="236"/>
    </location>
</feature>
<reference evidence="2" key="2">
    <citation type="submission" date="2011-02" db="EMBL/GenBank/DDBJ databases">
        <authorList>
            <person name="MacLean D."/>
        </authorList>
    </citation>
    <scope>NUCLEOTIDE SEQUENCE</scope>
</reference>
<feature type="region of interest" description="Disordered" evidence="1">
    <location>
        <begin position="428"/>
        <end position="451"/>
    </location>
</feature>
<evidence type="ECO:0000256" key="1">
    <source>
        <dbReference type="SAM" id="MobiDB-lite"/>
    </source>
</evidence>
<proteinExistence type="predicted"/>
<feature type="compositionally biased region" description="Polar residues" evidence="1">
    <location>
        <begin position="47"/>
        <end position="71"/>
    </location>
</feature>
<dbReference type="EMBL" id="FR824123">
    <property type="protein sequence ID" value="CCA19766.1"/>
    <property type="molecule type" value="Genomic_DNA"/>
</dbReference>
<feature type="compositionally biased region" description="Low complexity" evidence="1">
    <location>
        <begin position="436"/>
        <end position="451"/>
    </location>
</feature>
<organism evidence="2">
    <name type="scientific">Albugo laibachii Nc14</name>
    <dbReference type="NCBI Taxonomy" id="890382"/>
    <lineage>
        <taxon>Eukaryota</taxon>
        <taxon>Sar</taxon>
        <taxon>Stramenopiles</taxon>
        <taxon>Oomycota</taxon>
        <taxon>Peronosporomycetes</taxon>
        <taxon>Albuginales</taxon>
        <taxon>Albuginaceae</taxon>
        <taxon>Albugo</taxon>
    </lineage>
</organism>